<feature type="domain" description="Peptidase S1" evidence="12">
    <location>
        <begin position="521"/>
        <end position="723"/>
    </location>
</feature>
<feature type="signal peptide" evidence="10">
    <location>
        <begin position="1"/>
        <end position="19"/>
    </location>
</feature>
<dbReference type="eggNOG" id="ENOG502QVNP">
    <property type="taxonomic scope" value="Eukaryota"/>
</dbReference>
<dbReference type="InterPro" id="IPR024174">
    <property type="entry name" value="HGF/MST1"/>
</dbReference>
<feature type="domain" description="Kringle" evidence="11">
    <location>
        <begin position="46"/>
        <end position="125"/>
    </location>
</feature>
<reference evidence="13" key="3">
    <citation type="submission" date="2025-09" db="UniProtKB">
        <authorList>
            <consortium name="Ensembl"/>
        </authorList>
    </citation>
    <scope>IDENTIFICATION</scope>
</reference>
<sequence length="725" mass="81730">MFFLFRSFLFIVKEQSCRTLPINSKFMEVIRRRDTALYEKKIYLSECRRGTGTNYRGTISKTKSGITCQRWRSTVPHNPNITPSTHPDGGLEGNYCRNPDGDTNGPWCYTTDKNMRWEHCDIPLCEDECMHCSGENYRGQTSITESGYECQRWDSQTPHSHGYRPHFFPDKYLEENYCRNPDGEPRPWCFTTSSSKRWDFCSIRRCSTQPPSTVPKLECLAGNGDTYRGDLAVTVSGKECQRWDAQSPHKHLRTPDNYPCKGLDANYCRNPDGETMPWCYTINPATRWEYCKVTNCDSGSVQEPGLSIPEEPVIDCYEGNGADYRGTTARTVSGKKCQRWNSMTPHKHTKTPGSFPNAGLQVNYCRNPDGDRQPWCYTIDPEVRWEYCNLRKCILPQAAENDNQKPVPKPTIAGQEPSIPECINGRGENYRGKISKTSSGKTCQEWSSTVPHSHTSFYPTTHPNAGLDKNYCRNPDGDINGPWCYTTDPNLKWENCDIPKCEVSTSCGKPKTEPKKCPGRIVGGCVSRPYSWPWQISLRTRSSRPAAYKVVLGIHREHGNEPSRQERDVISILKGPNRSDIALLKLNRPVTLTDQVLPICLPAKNYMLPSGAECYVTGWGDTKGTGGEGYLKETGFPVIENKVCNRPEFLNGRVSNNELCAGNIHGGADSCQGDSGGPLVCYDEEKYIIQGVTSWGLGCAEPMKPGVYVRVSSFISWIEQTMENN</sequence>
<dbReference type="InterPro" id="IPR013806">
    <property type="entry name" value="Kringle-like"/>
</dbReference>
<dbReference type="HOGENOM" id="CLU_017565_0_0_1"/>
<evidence type="ECO:0000256" key="6">
    <source>
        <dbReference type="ARBA" id="ARBA00024195"/>
    </source>
</evidence>
<comment type="similarity">
    <text evidence="6">Belongs to the peptidase S1 family. CLIP subfamily.</text>
</comment>
<feature type="disulfide bond" evidence="8">
    <location>
        <begin position="365"/>
        <end position="388"/>
    </location>
</feature>
<dbReference type="Gene3D" id="2.40.10.10">
    <property type="entry name" value="Trypsin-like serine proteases"/>
    <property type="match status" value="1"/>
</dbReference>
<dbReference type="PANTHER" id="PTHR24261">
    <property type="entry name" value="PLASMINOGEN-RELATED"/>
    <property type="match status" value="1"/>
</dbReference>
<dbReference type="CDD" id="cd00190">
    <property type="entry name" value="Tryp_SPc"/>
    <property type="match status" value="1"/>
</dbReference>
<dbReference type="GO" id="GO:0004252">
    <property type="term" value="F:serine-type endopeptidase activity"/>
    <property type="evidence" value="ECO:0007669"/>
    <property type="project" value="InterPro"/>
</dbReference>
<feature type="disulfide bond" evidence="8">
    <location>
        <begin position="129"/>
        <end position="206"/>
    </location>
</feature>
<dbReference type="PROSITE" id="PS50070">
    <property type="entry name" value="KRINGLE_2"/>
    <property type="match status" value="5"/>
</dbReference>
<dbReference type="InterPro" id="IPR001254">
    <property type="entry name" value="Trypsin_dom"/>
</dbReference>
<comment type="similarity">
    <text evidence="7">Belongs to the peptidase S1 family. Plasminogen subfamily.</text>
</comment>
<dbReference type="EMBL" id="AFYH01034648">
    <property type="status" value="NOT_ANNOTATED_CDS"/>
    <property type="molecule type" value="Genomic_DNA"/>
</dbReference>
<dbReference type="SMART" id="SM00130">
    <property type="entry name" value="KR"/>
    <property type="match status" value="5"/>
</dbReference>
<feature type="disulfide bond" evidence="8">
    <location>
        <begin position="150"/>
        <end position="189"/>
    </location>
</feature>
<protein>
    <submittedName>
        <fullName evidence="13">Plasminogen</fullName>
    </submittedName>
</protein>
<dbReference type="AlphaFoldDB" id="M3XKQ3"/>
<feature type="domain" description="Kringle" evidence="11">
    <location>
        <begin position="421"/>
        <end position="501"/>
    </location>
</feature>
<organism evidence="13 14">
    <name type="scientific">Latimeria chalumnae</name>
    <name type="common">Coelacanth</name>
    <dbReference type="NCBI Taxonomy" id="7897"/>
    <lineage>
        <taxon>Eukaryota</taxon>
        <taxon>Metazoa</taxon>
        <taxon>Chordata</taxon>
        <taxon>Craniata</taxon>
        <taxon>Vertebrata</taxon>
        <taxon>Euteleostomi</taxon>
        <taxon>Coelacanthiformes</taxon>
        <taxon>Coelacanthidae</taxon>
        <taxon>Latimeria</taxon>
    </lineage>
</organism>
<gene>
    <name evidence="13" type="primary">PLG</name>
</gene>
<dbReference type="InterPro" id="IPR001314">
    <property type="entry name" value="Peptidase_S1A"/>
</dbReference>
<evidence type="ECO:0000256" key="3">
    <source>
        <dbReference type="ARBA" id="ARBA00022729"/>
    </source>
</evidence>
<evidence type="ECO:0000256" key="7">
    <source>
        <dbReference type="PIRNR" id="PIRNR001152"/>
    </source>
</evidence>
<dbReference type="InterPro" id="IPR043504">
    <property type="entry name" value="Peptidase_S1_PA_chymotrypsin"/>
</dbReference>
<dbReference type="FunCoup" id="M3XKQ3">
    <property type="interactions" value="430"/>
</dbReference>
<dbReference type="GeneTree" id="ENSGT00940000155208"/>
<feature type="disulfide bond" evidence="8">
    <location>
        <begin position="268"/>
        <end position="291"/>
    </location>
</feature>
<dbReference type="GO" id="GO:0005102">
    <property type="term" value="F:signaling receptor binding"/>
    <property type="evidence" value="ECO:0007669"/>
    <property type="project" value="TreeGrafter"/>
</dbReference>
<evidence type="ECO:0000313" key="14">
    <source>
        <dbReference type="Proteomes" id="UP000008672"/>
    </source>
</evidence>
<dbReference type="Ensembl" id="ENSLACT00000026490.1">
    <property type="protein sequence ID" value="ENSLACP00000023309.1"/>
    <property type="gene ID" value="ENSLACG00000017840.2"/>
</dbReference>
<dbReference type="SUPFAM" id="SSF50494">
    <property type="entry name" value="Trypsin-like serine proteases"/>
    <property type="match status" value="1"/>
</dbReference>
<evidence type="ECO:0000256" key="5">
    <source>
        <dbReference type="ARBA" id="ARBA00023157"/>
    </source>
</evidence>
<keyword evidence="4" id="KW-0677">Repeat</keyword>
<evidence type="ECO:0000259" key="12">
    <source>
        <dbReference type="PROSITE" id="PS50240"/>
    </source>
</evidence>
<accession>M3XKQ3</accession>
<dbReference type="CDD" id="cd00108">
    <property type="entry name" value="KR"/>
    <property type="match status" value="5"/>
</dbReference>
<dbReference type="PANTHER" id="PTHR24261:SF13">
    <property type="entry name" value="PLASMINOGEN"/>
    <property type="match status" value="1"/>
</dbReference>
<dbReference type="InterPro" id="IPR033116">
    <property type="entry name" value="TRYPSIN_SER"/>
</dbReference>
<feature type="disulfide bond" evidence="8">
    <location>
        <begin position="337"/>
        <end position="376"/>
    </location>
</feature>
<feature type="disulfide bond" evidence="8">
    <location>
        <begin position="178"/>
        <end position="201"/>
    </location>
</feature>
<dbReference type="EMBL" id="AFYH01034646">
    <property type="status" value="NOT_ANNOTATED_CDS"/>
    <property type="molecule type" value="Genomic_DNA"/>
</dbReference>
<keyword evidence="3 10" id="KW-0732">Signal</keyword>
<evidence type="ECO:0000256" key="4">
    <source>
        <dbReference type="ARBA" id="ARBA00022737"/>
    </source>
</evidence>
<evidence type="ECO:0000256" key="1">
    <source>
        <dbReference type="ARBA" id="ARBA00022542"/>
    </source>
</evidence>
<dbReference type="PRINTS" id="PR00722">
    <property type="entry name" value="CHYMOTRYPSIN"/>
</dbReference>
<dbReference type="GO" id="GO:0006508">
    <property type="term" value="P:proteolysis"/>
    <property type="evidence" value="ECO:0007669"/>
    <property type="project" value="InterPro"/>
</dbReference>
<feature type="domain" description="Kringle" evidence="11">
    <location>
        <begin position="218"/>
        <end position="296"/>
    </location>
</feature>
<evidence type="ECO:0000256" key="10">
    <source>
        <dbReference type="SAM" id="SignalP"/>
    </source>
</evidence>
<dbReference type="InterPro" id="IPR038178">
    <property type="entry name" value="Kringle_sf"/>
</dbReference>
<dbReference type="InterPro" id="IPR050759">
    <property type="entry name" value="Serine_protease_kringle"/>
</dbReference>
<feature type="disulfide bond" evidence="8">
    <location>
        <begin position="219"/>
        <end position="296"/>
    </location>
</feature>
<dbReference type="PIRSF" id="PIRSF001152">
    <property type="entry name" value="HGF_MST1"/>
    <property type="match status" value="1"/>
</dbReference>
<keyword evidence="2 8" id="KW-0420">Kringle</keyword>
<dbReference type="EMBL" id="AFYH01034645">
    <property type="status" value="NOT_ANNOTATED_CDS"/>
    <property type="molecule type" value="Genomic_DNA"/>
</dbReference>
<dbReference type="PROSITE" id="PS50240">
    <property type="entry name" value="TRYPSIN_DOM"/>
    <property type="match status" value="1"/>
</dbReference>
<dbReference type="FunFam" id="2.40.20.10:FF:000025">
    <property type="entry name" value="Plasminogen"/>
    <property type="match status" value="1"/>
</dbReference>
<dbReference type="FunFam" id="2.40.10.10:FF:000002">
    <property type="entry name" value="Transmembrane protease serine"/>
    <property type="match status" value="1"/>
</dbReference>
<dbReference type="Gene3D" id="2.40.20.10">
    <property type="entry name" value="Plasminogen Kringle 4"/>
    <property type="match status" value="5"/>
</dbReference>
<dbReference type="OMA" id="TKNGVAC"/>
<dbReference type="Proteomes" id="UP000008672">
    <property type="component" value="Unassembled WGS sequence"/>
</dbReference>
<dbReference type="EMBL" id="AFYH01034650">
    <property type="status" value="NOT_ANNOTATED_CDS"/>
    <property type="molecule type" value="Genomic_DNA"/>
</dbReference>
<evidence type="ECO:0000256" key="8">
    <source>
        <dbReference type="PROSITE-ProRule" id="PRU00121"/>
    </source>
</evidence>
<dbReference type="PROSITE" id="PS00135">
    <property type="entry name" value="TRYPSIN_SER"/>
    <property type="match status" value="1"/>
</dbReference>
<dbReference type="SMART" id="SM00020">
    <property type="entry name" value="Tryp_SPc"/>
    <property type="match status" value="1"/>
</dbReference>
<evidence type="ECO:0000256" key="2">
    <source>
        <dbReference type="ARBA" id="ARBA00022572"/>
    </source>
</evidence>
<dbReference type="PRINTS" id="PR00018">
    <property type="entry name" value="KRINGLE"/>
</dbReference>
<dbReference type="PROSITE" id="PS00021">
    <property type="entry name" value="KRINGLE_1"/>
    <property type="match status" value="5"/>
</dbReference>
<dbReference type="FunFam" id="2.40.20.10:FF:000004">
    <property type="entry name" value="Hepatocyte growth factor"/>
    <property type="match status" value="1"/>
</dbReference>
<dbReference type="STRING" id="7897.ENSLACP00000023309"/>
<dbReference type="Bgee" id="ENSLACG00000017840">
    <property type="expression patterns" value="Expressed in chordate pharynx and 2 other cell types or tissues"/>
</dbReference>
<feature type="region of interest" description="Disordered" evidence="9">
    <location>
        <begin position="403"/>
        <end position="425"/>
    </location>
</feature>
<dbReference type="InterPro" id="IPR018056">
    <property type="entry name" value="Kringle_CS"/>
</dbReference>
<evidence type="ECO:0000256" key="9">
    <source>
        <dbReference type="SAM" id="MobiDB-lite"/>
    </source>
</evidence>
<dbReference type="GO" id="GO:0005615">
    <property type="term" value="C:extracellular space"/>
    <property type="evidence" value="ECO:0007669"/>
    <property type="project" value="TreeGrafter"/>
</dbReference>
<dbReference type="Pfam" id="PF00051">
    <property type="entry name" value="Kringle"/>
    <property type="match status" value="5"/>
</dbReference>
<dbReference type="EMBL" id="AFYH01034651">
    <property type="status" value="NOT_ANNOTATED_CDS"/>
    <property type="molecule type" value="Genomic_DNA"/>
</dbReference>
<dbReference type="EMBL" id="AFYH01034647">
    <property type="status" value="NOT_ANNOTATED_CDS"/>
    <property type="molecule type" value="Genomic_DNA"/>
</dbReference>
<dbReference type="EMBL" id="AFYH01034644">
    <property type="status" value="NOT_ANNOTATED_CDS"/>
    <property type="molecule type" value="Genomic_DNA"/>
</dbReference>
<comment type="caution">
    <text evidence="8">Lacks conserved residue(s) required for the propagation of feature annotation.</text>
</comment>
<evidence type="ECO:0000259" key="11">
    <source>
        <dbReference type="PROSITE" id="PS50070"/>
    </source>
</evidence>
<proteinExistence type="inferred from homology"/>
<feature type="disulfide bond" evidence="8">
    <location>
        <begin position="316"/>
        <end position="393"/>
    </location>
</feature>
<dbReference type="FunFam" id="2.40.20.10:FF:000011">
    <property type="entry name" value="Plasminogen"/>
    <property type="match status" value="2"/>
</dbReference>
<feature type="disulfide bond" evidence="8">
    <location>
        <begin position="240"/>
        <end position="279"/>
    </location>
</feature>
<dbReference type="SUPFAM" id="SSF57440">
    <property type="entry name" value="Kringle-like"/>
    <property type="match status" value="5"/>
</dbReference>
<feature type="domain" description="Kringle" evidence="11">
    <location>
        <begin position="315"/>
        <end position="393"/>
    </location>
</feature>
<reference evidence="13" key="2">
    <citation type="submission" date="2025-08" db="UniProtKB">
        <authorList>
            <consortium name="Ensembl"/>
        </authorList>
    </citation>
    <scope>IDENTIFICATION</scope>
</reference>
<dbReference type="Pfam" id="PF00089">
    <property type="entry name" value="Trypsin"/>
    <property type="match status" value="1"/>
</dbReference>
<dbReference type="InParanoid" id="M3XKQ3"/>
<keyword evidence="14" id="KW-1185">Reference proteome</keyword>
<dbReference type="EMBL" id="AFYH01034649">
    <property type="status" value="NOT_ANNOTATED_CDS"/>
    <property type="molecule type" value="Genomic_DNA"/>
</dbReference>
<keyword evidence="1 7" id="KW-0721">Serine protease homolog</keyword>
<feature type="chain" id="PRO_5004043837" evidence="10">
    <location>
        <begin position="20"/>
        <end position="725"/>
    </location>
</feature>
<dbReference type="InterPro" id="IPR000001">
    <property type="entry name" value="Kringle"/>
</dbReference>
<name>M3XKQ3_LATCH</name>
<reference evidence="14" key="1">
    <citation type="submission" date="2011-08" db="EMBL/GenBank/DDBJ databases">
        <title>The draft genome of Latimeria chalumnae.</title>
        <authorList>
            <person name="Di Palma F."/>
            <person name="Alfoldi J."/>
            <person name="Johnson J."/>
            <person name="Berlin A."/>
            <person name="Gnerre S."/>
            <person name="Jaffe D."/>
            <person name="MacCallum I."/>
            <person name="Young S."/>
            <person name="Walker B.J."/>
            <person name="Lander E."/>
            <person name="Lindblad-Toh K."/>
        </authorList>
    </citation>
    <scope>NUCLEOTIDE SEQUENCE [LARGE SCALE GENOMIC DNA]</scope>
    <source>
        <strain evidence="14">Wild caught</strain>
    </source>
</reference>
<evidence type="ECO:0000313" key="13">
    <source>
        <dbReference type="Ensembl" id="ENSLACP00000023309.1"/>
    </source>
</evidence>
<feature type="domain" description="Kringle" evidence="11">
    <location>
        <begin position="128"/>
        <end position="206"/>
    </location>
</feature>
<keyword evidence="5 8" id="KW-1015">Disulfide bond</keyword>
<dbReference type="InterPro" id="IPR009003">
    <property type="entry name" value="Peptidase_S1_PA"/>
</dbReference>
<dbReference type="EMBL" id="AFYH01034652">
    <property type="status" value="NOT_ANNOTATED_CDS"/>
    <property type="molecule type" value="Genomic_DNA"/>
</dbReference>